<comment type="similarity">
    <text evidence="2 7">Belongs to the DedA family.</text>
</comment>
<dbReference type="PANTHER" id="PTHR30353:SF15">
    <property type="entry name" value="INNER MEMBRANE PROTEIN YABI"/>
    <property type="match status" value="1"/>
</dbReference>
<feature type="transmembrane region" description="Helical" evidence="7">
    <location>
        <begin position="52"/>
        <end position="75"/>
    </location>
</feature>
<gene>
    <name evidence="9" type="ORF">ACFP57_00530</name>
</gene>
<evidence type="ECO:0000256" key="4">
    <source>
        <dbReference type="ARBA" id="ARBA00022692"/>
    </source>
</evidence>
<evidence type="ECO:0000256" key="5">
    <source>
        <dbReference type="ARBA" id="ARBA00022989"/>
    </source>
</evidence>
<keyword evidence="3 7" id="KW-1003">Cell membrane</keyword>
<dbReference type="Proteomes" id="UP001596266">
    <property type="component" value="Unassembled WGS sequence"/>
</dbReference>
<reference evidence="10" key="1">
    <citation type="journal article" date="2019" name="Int. J. Syst. Evol. Microbiol.">
        <title>The Global Catalogue of Microorganisms (GCM) 10K type strain sequencing project: providing services to taxonomists for standard genome sequencing and annotation.</title>
        <authorList>
            <consortium name="The Broad Institute Genomics Platform"/>
            <consortium name="The Broad Institute Genome Sequencing Center for Infectious Disease"/>
            <person name="Wu L."/>
            <person name="Ma J."/>
        </authorList>
    </citation>
    <scope>NUCLEOTIDE SEQUENCE [LARGE SCALE GENOMIC DNA]</scope>
    <source>
        <strain evidence="10">CGMCC 1.15277</strain>
    </source>
</reference>
<feature type="transmembrane region" description="Helical" evidence="7">
    <location>
        <begin position="12"/>
        <end position="32"/>
    </location>
</feature>
<organism evidence="9 10">
    <name type="scientific">Luteococcus sanguinis</name>
    <dbReference type="NCBI Taxonomy" id="174038"/>
    <lineage>
        <taxon>Bacteria</taxon>
        <taxon>Bacillati</taxon>
        <taxon>Actinomycetota</taxon>
        <taxon>Actinomycetes</taxon>
        <taxon>Propionibacteriales</taxon>
        <taxon>Propionibacteriaceae</taxon>
        <taxon>Luteococcus</taxon>
    </lineage>
</organism>
<evidence type="ECO:0000256" key="1">
    <source>
        <dbReference type="ARBA" id="ARBA00004651"/>
    </source>
</evidence>
<dbReference type="EMBL" id="JBHSUA010000003">
    <property type="protein sequence ID" value="MFC6395483.1"/>
    <property type="molecule type" value="Genomic_DNA"/>
</dbReference>
<feature type="transmembrane region" description="Helical" evidence="7">
    <location>
        <begin position="140"/>
        <end position="165"/>
    </location>
</feature>
<feature type="domain" description="VTT" evidence="8">
    <location>
        <begin position="37"/>
        <end position="160"/>
    </location>
</feature>
<comment type="caution">
    <text evidence="9">The sequence shown here is derived from an EMBL/GenBank/DDBJ whole genome shotgun (WGS) entry which is preliminary data.</text>
</comment>
<name>A0ABW1WW40_9ACTN</name>
<keyword evidence="10" id="KW-1185">Reference proteome</keyword>
<sequence length="224" mass="23654">MDIAWLLQNVPGYAVYLVIGLLVGVESIGVPVPGETAIITATIASRVSTAGFGPVGIGLAAIIGAVIGDSIGYWVGREKGDVLLTWVMRRFPKHVTPAHLAWAKALMGRYGMGTVFGGRFVALLRMLAGPLAGAMGMHYPTFLAANVLGGICWAGGTVAVVWYLGAATEQWLARAAWVLLAVLVGGGLLASRKMKQVMEAQVAEYARTHPERIDAIDPHQGHRA</sequence>
<proteinExistence type="inferred from homology"/>
<keyword evidence="6 7" id="KW-0472">Membrane</keyword>
<dbReference type="Pfam" id="PF09335">
    <property type="entry name" value="VTT_dom"/>
    <property type="match status" value="1"/>
</dbReference>
<keyword evidence="4 7" id="KW-0812">Transmembrane</keyword>
<keyword evidence="5 7" id="KW-1133">Transmembrane helix</keyword>
<dbReference type="PANTHER" id="PTHR30353">
    <property type="entry name" value="INNER MEMBRANE PROTEIN DEDA-RELATED"/>
    <property type="match status" value="1"/>
</dbReference>
<evidence type="ECO:0000259" key="8">
    <source>
        <dbReference type="Pfam" id="PF09335"/>
    </source>
</evidence>
<comment type="subcellular location">
    <subcellularLocation>
        <location evidence="1 7">Cell membrane</location>
        <topology evidence="1 7">Multi-pass membrane protein</topology>
    </subcellularLocation>
</comment>
<dbReference type="InterPro" id="IPR032816">
    <property type="entry name" value="VTT_dom"/>
</dbReference>
<evidence type="ECO:0000313" key="9">
    <source>
        <dbReference type="EMBL" id="MFC6395483.1"/>
    </source>
</evidence>
<protein>
    <submittedName>
        <fullName evidence="9">DedA family protein</fullName>
    </submittedName>
</protein>
<evidence type="ECO:0000256" key="7">
    <source>
        <dbReference type="RuleBase" id="RU367016"/>
    </source>
</evidence>
<accession>A0ABW1WW40</accession>
<feature type="transmembrane region" description="Helical" evidence="7">
    <location>
        <begin position="110"/>
        <end position="128"/>
    </location>
</feature>
<evidence type="ECO:0000313" key="10">
    <source>
        <dbReference type="Proteomes" id="UP001596266"/>
    </source>
</evidence>
<dbReference type="InterPro" id="IPR032818">
    <property type="entry name" value="DedA-like"/>
</dbReference>
<evidence type="ECO:0000256" key="6">
    <source>
        <dbReference type="ARBA" id="ARBA00023136"/>
    </source>
</evidence>
<evidence type="ECO:0000256" key="3">
    <source>
        <dbReference type="ARBA" id="ARBA00022475"/>
    </source>
</evidence>
<feature type="transmembrane region" description="Helical" evidence="7">
    <location>
        <begin position="171"/>
        <end position="190"/>
    </location>
</feature>
<dbReference type="RefSeq" id="WP_343885508.1">
    <property type="nucleotide sequence ID" value="NZ_BAAAKI010000006.1"/>
</dbReference>
<evidence type="ECO:0000256" key="2">
    <source>
        <dbReference type="ARBA" id="ARBA00010792"/>
    </source>
</evidence>